<evidence type="ECO:0000313" key="4">
    <source>
        <dbReference type="Proteomes" id="UP000078532"/>
    </source>
</evidence>
<feature type="compositionally biased region" description="Basic and acidic residues" evidence="1">
    <location>
        <begin position="126"/>
        <end position="135"/>
    </location>
</feature>
<accession>A0A1B7LI81</accession>
<gene>
    <name evidence="3" type="ORF">A6M21_04740</name>
</gene>
<sequence length="148" mass="15665">MDSELEKIDLIRARLGVGYREAKEALDAAGGDVVQALIRLEERNMGLGEKLQNRGQEVVDQIREMFARSNETRLKIKQGERTVLELPASVGALGVLGTLASSQLAVLGALGAVAAMAKNYSLEIERPVEEGKKGAPGETGPGEPAGPT</sequence>
<dbReference type="InterPro" id="IPR009060">
    <property type="entry name" value="UBA-like_sf"/>
</dbReference>
<keyword evidence="4" id="KW-1185">Reference proteome</keyword>
<evidence type="ECO:0000259" key="2">
    <source>
        <dbReference type="Pfam" id="PF14242"/>
    </source>
</evidence>
<comment type="caution">
    <text evidence="3">The sequence shown here is derived from an EMBL/GenBank/DDBJ whole genome shotgun (WGS) entry which is preliminary data.</text>
</comment>
<organism evidence="3 4">
    <name type="scientific">Desulfotomaculum copahuensis</name>
    <dbReference type="NCBI Taxonomy" id="1838280"/>
    <lineage>
        <taxon>Bacteria</taxon>
        <taxon>Bacillati</taxon>
        <taxon>Bacillota</taxon>
        <taxon>Clostridia</taxon>
        <taxon>Eubacteriales</taxon>
        <taxon>Desulfotomaculaceae</taxon>
        <taxon>Desulfotomaculum</taxon>
    </lineage>
</organism>
<dbReference type="EMBL" id="LYVF01000047">
    <property type="protein sequence ID" value="OAT85913.1"/>
    <property type="molecule type" value="Genomic_DNA"/>
</dbReference>
<dbReference type="SUPFAM" id="SSF46934">
    <property type="entry name" value="UBA-like"/>
    <property type="match status" value="1"/>
</dbReference>
<name>A0A1B7LI81_9FIRM</name>
<evidence type="ECO:0000256" key="1">
    <source>
        <dbReference type="SAM" id="MobiDB-lite"/>
    </source>
</evidence>
<dbReference type="AlphaFoldDB" id="A0A1B7LI81"/>
<dbReference type="STRING" id="1838280.A6M21_04740"/>
<dbReference type="CDD" id="cd14360">
    <property type="entry name" value="UBA_NAC_like_bac"/>
    <property type="match status" value="1"/>
</dbReference>
<proteinExistence type="predicted"/>
<protein>
    <recommendedName>
        <fullName evidence="2">DUF4342 domain-containing protein</fullName>
    </recommendedName>
</protein>
<dbReference type="Pfam" id="PF14242">
    <property type="entry name" value="DUF4342"/>
    <property type="match status" value="1"/>
</dbReference>
<reference evidence="3 4" key="1">
    <citation type="submission" date="2016-04" db="EMBL/GenBank/DDBJ databases">
        <authorList>
            <person name="Evans L.H."/>
            <person name="Alamgir A."/>
            <person name="Owens N."/>
            <person name="Weber N.D."/>
            <person name="Virtaneva K."/>
            <person name="Barbian K."/>
            <person name="Babar A."/>
            <person name="Rosenke K."/>
        </authorList>
    </citation>
    <scope>NUCLEOTIDE SEQUENCE [LARGE SCALE GENOMIC DNA]</scope>
    <source>
        <strain evidence="3 4">LMa1</strain>
    </source>
</reference>
<dbReference type="OrthoDB" id="129626at2"/>
<feature type="region of interest" description="Disordered" evidence="1">
    <location>
        <begin position="126"/>
        <end position="148"/>
    </location>
</feature>
<evidence type="ECO:0000313" key="3">
    <source>
        <dbReference type="EMBL" id="OAT85913.1"/>
    </source>
</evidence>
<dbReference type="Gene3D" id="1.10.8.10">
    <property type="entry name" value="DNA helicase RuvA subunit, C-terminal domain"/>
    <property type="match status" value="1"/>
</dbReference>
<dbReference type="Proteomes" id="UP000078532">
    <property type="component" value="Unassembled WGS sequence"/>
</dbReference>
<feature type="domain" description="DUF4342" evidence="2">
    <location>
        <begin position="49"/>
        <end position="126"/>
    </location>
</feature>
<dbReference type="InterPro" id="IPR025642">
    <property type="entry name" value="DUF4342"/>
</dbReference>